<dbReference type="AlphaFoldDB" id="A0A378WFB8"/>
<evidence type="ECO:0000313" key="1">
    <source>
        <dbReference type="EMBL" id="SUA31620.1"/>
    </source>
</evidence>
<dbReference type="Proteomes" id="UP000255389">
    <property type="component" value="Unassembled WGS sequence"/>
</dbReference>
<organism evidence="1 2">
    <name type="scientific">Mycolicibacterium fortuitum</name>
    <name type="common">Mycobacterium fortuitum</name>
    <dbReference type="NCBI Taxonomy" id="1766"/>
    <lineage>
        <taxon>Bacteria</taxon>
        <taxon>Bacillati</taxon>
        <taxon>Actinomycetota</taxon>
        <taxon>Actinomycetes</taxon>
        <taxon>Mycobacteriales</taxon>
        <taxon>Mycobacteriaceae</taxon>
        <taxon>Mycolicibacterium</taxon>
    </lineage>
</organism>
<evidence type="ECO:0000313" key="2">
    <source>
        <dbReference type="Proteomes" id="UP000255389"/>
    </source>
</evidence>
<sequence length="105" mass="10995">MNNVQDRPQSHRGFGDATVWPAGLPSGADMITPMPLPTGAQYVRVVYVEAAAGNDSPMGPFGFYPAPPAAAEPAEGSASLWDRYPPTTKALFALGVLIGIILVLI</sequence>
<accession>A0A378WFB8</accession>
<proteinExistence type="predicted"/>
<reference evidence="1 2" key="1">
    <citation type="submission" date="2018-06" db="EMBL/GenBank/DDBJ databases">
        <authorList>
            <consortium name="Pathogen Informatics"/>
            <person name="Doyle S."/>
        </authorList>
    </citation>
    <scope>NUCLEOTIDE SEQUENCE [LARGE SCALE GENOMIC DNA]</scope>
    <source>
        <strain evidence="1 2">NCTC1542</strain>
    </source>
</reference>
<name>A0A378WFB8_MYCFO</name>
<protein>
    <submittedName>
        <fullName evidence="1">Uncharacterized protein</fullName>
    </submittedName>
</protein>
<gene>
    <name evidence="1" type="ORF">NCTC1542_06975</name>
</gene>
<dbReference type="EMBL" id="UGQY01000006">
    <property type="protein sequence ID" value="SUA31620.1"/>
    <property type="molecule type" value="Genomic_DNA"/>
</dbReference>